<accession>A0A7J7KXV2</accession>
<evidence type="ECO:0008006" key="3">
    <source>
        <dbReference type="Google" id="ProtNLM"/>
    </source>
</evidence>
<evidence type="ECO:0000313" key="1">
    <source>
        <dbReference type="EMBL" id="KAF6135168.1"/>
    </source>
</evidence>
<name>A0A7J7KXV2_9MAGN</name>
<protein>
    <recommendedName>
        <fullName evidence="3">AMP-dependent synthetase/ligase domain-containing protein</fullName>
    </recommendedName>
</protein>
<dbReference type="Proteomes" id="UP000541444">
    <property type="component" value="Unassembled WGS sequence"/>
</dbReference>
<organism evidence="1 2">
    <name type="scientific">Kingdonia uniflora</name>
    <dbReference type="NCBI Taxonomy" id="39325"/>
    <lineage>
        <taxon>Eukaryota</taxon>
        <taxon>Viridiplantae</taxon>
        <taxon>Streptophyta</taxon>
        <taxon>Embryophyta</taxon>
        <taxon>Tracheophyta</taxon>
        <taxon>Spermatophyta</taxon>
        <taxon>Magnoliopsida</taxon>
        <taxon>Ranunculales</taxon>
        <taxon>Circaeasteraceae</taxon>
        <taxon>Kingdonia</taxon>
    </lineage>
</organism>
<keyword evidence="2" id="KW-1185">Reference proteome</keyword>
<dbReference type="SUPFAM" id="SSF56801">
    <property type="entry name" value="Acetyl-CoA synthetase-like"/>
    <property type="match status" value="1"/>
</dbReference>
<dbReference type="AlphaFoldDB" id="A0A7J7KXV2"/>
<evidence type="ECO:0000313" key="2">
    <source>
        <dbReference type="Proteomes" id="UP000541444"/>
    </source>
</evidence>
<gene>
    <name evidence="1" type="ORF">GIB67_035239</name>
</gene>
<dbReference type="EMBL" id="JACGCM010002811">
    <property type="protein sequence ID" value="KAF6135168.1"/>
    <property type="molecule type" value="Genomic_DNA"/>
</dbReference>
<dbReference type="OrthoDB" id="10253115at2759"/>
<comment type="caution">
    <text evidence="1">The sequence shown here is derived from an EMBL/GenBank/DDBJ whole genome shotgun (WGS) entry which is preliminary data.</text>
</comment>
<dbReference type="Gene3D" id="3.40.50.980">
    <property type="match status" value="1"/>
</dbReference>
<sequence>MEVSERGRGHICQCLSRIATIRRTSTVTICGDVKKTGFQFVESVESLANGLSQLGLTTGDVVAIAALNRSISFFPALPNVG</sequence>
<reference evidence="1 2" key="1">
    <citation type="journal article" date="2020" name="IScience">
        <title>Genome Sequencing of the Endangered Kingdonia uniflora (Circaeasteraceae, Ranunculales) Reveals Potential Mechanisms of Evolutionary Specialization.</title>
        <authorList>
            <person name="Sun Y."/>
            <person name="Deng T."/>
            <person name="Zhang A."/>
            <person name="Moore M.J."/>
            <person name="Landis J.B."/>
            <person name="Lin N."/>
            <person name="Zhang H."/>
            <person name="Zhang X."/>
            <person name="Huang J."/>
            <person name="Zhang X."/>
            <person name="Sun H."/>
            <person name="Wang H."/>
        </authorList>
    </citation>
    <scope>NUCLEOTIDE SEQUENCE [LARGE SCALE GENOMIC DNA]</scope>
    <source>
        <strain evidence="1">TB1705</strain>
        <tissue evidence="1">Leaf</tissue>
    </source>
</reference>
<proteinExistence type="predicted"/>